<evidence type="ECO:0000313" key="8">
    <source>
        <dbReference type="EMBL" id="BBD08670.1"/>
    </source>
</evidence>
<evidence type="ECO:0000256" key="3">
    <source>
        <dbReference type="ARBA" id="ARBA00022692"/>
    </source>
</evidence>
<name>A0A2Z6AZQ0_9BACT</name>
<dbReference type="GO" id="GO:0022857">
    <property type="term" value="F:transmembrane transporter activity"/>
    <property type="evidence" value="ECO:0007669"/>
    <property type="project" value="InterPro"/>
</dbReference>
<keyword evidence="5 6" id="KW-0472">Membrane</keyword>
<dbReference type="AlphaFoldDB" id="A0A2Z6AZQ0"/>
<dbReference type="PRINTS" id="PR01035">
    <property type="entry name" value="TCRTETA"/>
</dbReference>
<reference evidence="8 9" key="1">
    <citation type="journal article" date="2018" name="Sci. Adv.">
        <title>Multi-heme cytochromes provide a pathway for survival in energy-limited environments.</title>
        <authorList>
            <person name="Deng X."/>
            <person name="Dohmae N."/>
            <person name="Nealson K.H."/>
            <person name="Hashimoto K."/>
            <person name="Okamoto A."/>
        </authorList>
    </citation>
    <scope>NUCLEOTIDE SEQUENCE [LARGE SCALE GENOMIC DNA]</scope>
    <source>
        <strain evidence="8 9">IS5</strain>
    </source>
</reference>
<proteinExistence type="predicted"/>
<feature type="transmembrane region" description="Helical" evidence="6">
    <location>
        <begin position="321"/>
        <end position="339"/>
    </location>
</feature>
<feature type="transmembrane region" description="Helical" evidence="6">
    <location>
        <begin position="21"/>
        <end position="42"/>
    </location>
</feature>
<dbReference type="EMBL" id="AP017378">
    <property type="protein sequence ID" value="BBD08670.1"/>
    <property type="molecule type" value="Genomic_DNA"/>
</dbReference>
<dbReference type="PANTHER" id="PTHR23519:SF1">
    <property type="entry name" value="AUTOPHAGY-RELATED PROTEIN 22"/>
    <property type="match status" value="1"/>
</dbReference>
<protein>
    <recommendedName>
        <fullName evidence="7">Major facilitator superfamily (MFS) profile domain-containing protein</fullName>
    </recommendedName>
</protein>
<gene>
    <name evidence="8" type="ORF">DFE_1944</name>
</gene>
<feature type="transmembrane region" description="Helical" evidence="6">
    <location>
        <begin position="116"/>
        <end position="138"/>
    </location>
</feature>
<evidence type="ECO:0000256" key="4">
    <source>
        <dbReference type="ARBA" id="ARBA00022989"/>
    </source>
</evidence>
<feature type="transmembrane region" description="Helical" evidence="6">
    <location>
        <begin position="345"/>
        <end position="367"/>
    </location>
</feature>
<keyword evidence="9" id="KW-1185">Reference proteome</keyword>
<evidence type="ECO:0000256" key="1">
    <source>
        <dbReference type="ARBA" id="ARBA00004127"/>
    </source>
</evidence>
<sequence>MTAESQTKSGSRQVRAWCLYDWANSAYVTTVAVAVLPAYFAAAVVPQGGVVVAGVTFSAASLWGYLISACALAVFILAPLLGAVADHSGFRRRFLMTFCIMGSIASVLLLTTGPGLVWWTMALFFVAQVGFVGGNVFYDAFLPHVAAPGDMDRVSGRGFAYGYLGGGLQFALSLGLIAGHAQLGLDKDLAARLAMAFAGVWWGGFALLTFRGLREPAGAPLPGGERGVGAVPAYLRLGLTRVRGVWGRARAVPGLTMFLAAFLFYNDGVQTVISMATIYGKTELGLSNTVLMLTLLIIQFVSIFGAELFSRLAGLMTTRRALMLAVALWGGVAVYAYGMDSAAEYFAMGGIVGLVMGGSQALSRSMYARLIPADRSAEFFGYFSVVSRLSAIAGPFVFAVVAQATGSSRGAILWLVGFFAVGFVLLSLVRDPDPEEQR</sequence>
<dbReference type="PANTHER" id="PTHR23519">
    <property type="entry name" value="AUTOPHAGY-RELATED PROTEIN 22"/>
    <property type="match status" value="1"/>
</dbReference>
<feature type="transmembrane region" description="Helical" evidence="6">
    <location>
        <begin position="159"/>
        <end position="183"/>
    </location>
</feature>
<dbReference type="Proteomes" id="UP000269883">
    <property type="component" value="Chromosome"/>
</dbReference>
<keyword evidence="3 6" id="KW-0812">Transmembrane</keyword>
<feature type="transmembrane region" description="Helical" evidence="6">
    <location>
        <begin position="189"/>
        <end position="210"/>
    </location>
</feature>
<dbReference type="Pfam" id="PF11700">
    <property type="entry name" value="ATG22"/>
    <property type="match status" value="1"/>
</dbReference>
<dbReference type="InterPro" id="IPR024671">
    <property type="entry name" value="Atg22-like"/>
</dbReference>
<comment type="subcellular location">
    <subcellularLocation>
        <location evidence="1">Endomembrane system</location>
        <topology evidence="1">Multi-pass membrane protein</topology>
    </subcellularLocation>
</comment>
<keyword evidence="4 6" id="KW-1133">Transmembrane helix</keyword>
<feature type="transmembrane region" description="Helical" evidence="6">
    <location>
        <begin position="411"/>
        <end position="429"/>
    </location>
</feature>
<feature type="transmembrane region" description="Helical" evidence="6">
    <location>
        <begin position="94"/>
        <end position="110"/>
    </location>
</feature>
<evidence type="ECO:0000259" key="7">
    <source>
        <dbReference type="PROSITE" id="PS50850"/>
    </source>
</evidence>
<accession>A0A2Z6AZQ0</accession>
<evidence type="ECO:0000256" key="5">
    <source>
        <dbReference type="ARBA" id="ARBA00023136"/>
    </source>
</evidence>
<dbReference type="RefSeq" id="WP_126378960.1">
    <property type="nucleotide sequence ID" value="NZ_AP017378.1"/>
</dbReference>
<dbReference type="InterPro" id="IPR001958">
    <property type="entry name" value="Tet-R_TetA/multi-R_MdtG-like"/>
</dbReference>
<dbReference type="SUPFAM" id="SSF103473">
    <property type="entry name" value="MFS general substrate transporter"/>
    <property type="match status" value="1"/>
</dbReference>
<dbReference type="OrthoDB" id="9768783at2"/>
<evidence type="ECO:0000256" key="6">
    <source>
        <dbReference type="SAM" id="Phobius"/>
    </source>
</evidence>
<organism evidence="8 9">
    <name type="scientific">Desulfovibrio ferrophilus</name>
    <dbReference type="NCBI Taxonomy" id="241368"/>
    <lineage>
        <taxon>Bacteria</taxon>
        <taxon>Pseudomonadati</taxon>
        <taxon>Thermodesulfobacteriota</taxon>
        <taxon>Desulfovibrionia</taxon>
        <taxon>Desulfovibrionales</taxon>
        <taxon>Desulfovibrionaceae</taxon>
        <taxon>Desulfovibrio</taxon>
    </lineage>
</organism>
<feature type="transmembrane region" description="Helical" evidence="6">
    <location>
        <begin position="245"/>
        <end position="265"/>
    </location>
</feature>
<feature type="domain" description="Major facilitator superfamily (MFS) profile" evidence="7">
    <location>
        <begin position="253"/>
        <end position="438"/>
    </location>
</feature>
<dbReference type="Gene3D" id="1.20.1250.20">
    <property type="entry name" value="MFS general substrate transporter like domains"/>
    <property type="match status" value="2"/>
</dbReference>
<keyword evidence="2" id="KW-0813">Transport</keyword>
<feature type="transmembrane region" description="Helical" evidence="6">
    <location>
        <begin position="62"/>
        <end position="82"/>
    </location>
</feature>
<dbReference type="KEGG" id="dfl:DFE_1944"/>
<dbReference type="InterPro" id="IPR050495">
    <property type="entry name" value="ATG22/LtaA_families"/>
</dbReference>
<evidence type="ECO:0000256" key="2">
    <source>
        <dbReference type="ARBA" id="ARBA00022448"/>
    </source>
</evidence>
<feature type="transmembrane region" description="Helical" evidence="6">
    <location>
        <begin position="379"/>
        <end position="405"/>
    </location>
</feature>
<dbReference type="InterPro" id="IPR036259">
    <property type="entry name" value="MFS_trans_sf"/>
</dbReference>
<feature type="transmembrane region" description="Helical" evidence="6">
    <location>
        <begin position="285"/>
        <end position="309"/>
    </location>
</feature>
<dbReference type="PROSITE" id="PS50850">
    <property type="entry name" value="MFS"/>
    <property type="match status" value="1"/>
</dbReference>
<dbReference type="InterPro" id="IPR020846">
    <property type="entry name" value="MFS_dom"/>
</dbReference>
<dbReference type="GO" id="GO:0012505">
    <property type="term" value="C:endomembrane system"/>
    <property type="evidence" value="ECO:0007669"/>
    <property type="project" value="UniProtKB-SubCell"/>
</dbReference>
<evidence type="ECO:0000313" key="9">
    <source>
        <dbReference type="Proteomes" id="UP000269883"/>
    </source>
</evidence>